<name>A0A6J5K6R0_9BURK</name>
<dbReference type="AlphaFoldDB" id="A0A6J5K6R0"/>
<dbReference type="Proteomes" id="UP000494102">
    <property type="component" value="Unassembled WGS sequence"/>
</dbReference>
<accession>A0A6J5K6R0</accession>
<reference evidence="1 2" key="1">
    <citation type="submission" date="2020-04" db="EMBL/GenBank/DDBJ databases">
        <authorList>
            <person name="De Canck E."/>
        </authorList>
    </citation>
    <scope>NUCLEOTIDE SEQUENCE [LARGE SCALE GENOMIC DNA]</scope>
    <source>
        <strain evidence="1 2">LMG 9964</strain>
    </source>
</reference>
<sequence length="50" mass="5509">MVARVRIGVGLAGGSRHPREQSDAQEVLPKLASKLVARLKLRFSLRFGHV</sequence>
<dbReference type="EMBL" id="CADILN010000003">
    <property type="protein sequence ID" value="CAB4049052.1"/>
    <property type="molecule type" value="Genomic_DNA"/>
</dbReference>
<organism evidence="1 2">
    <name type="scientific">Paraburkholderia phenoliruptrix</name>
    <dbReference type="NCBI Taxonomy" id="252970"/>
    <lineage>
        <taxon>Bacteria</taxon>
        <taxon>Pseudomonadati</taxon>
        <taxon>Pseudomonadota</taxon>
        <taxon>Betaproteobacteria</taxon>
        <taxon>Burkholderiales</taxon>
        <taxon>Burkholderiaceae</taxon>
        <taxon>Paraburkholderia</taxon>
    </lineage>
</organism>
<proteinExistence type="predicted"/>
<protein>
    <submittedName>
        <fullName evidence="1">Uncharacterized protein</fullName>
    </submittedName>
</protein>
<evidence type="ECO:0000313" key="2">
    <source>
        <dbReference type="Proteomes" id="UP000494102"/>
    </source>
</evidence>
<gene>
    <name evidence="1" type="ORF">LMG9964_02703</name>
</gene>
<evidence type="ECO:0000313" key="1">
    <source>
        <dbReference type="EMBL" id="CAB4049052.1"/>
    </source>
</evidence>